<evidence type="ECO:0000313" key="7">
    <source>
        <dbReference type="EMBL" id="SFF18680.1"/>
    </source>
</evidence>
<dbReference type="PROSITE" id="PS51257">
    <property type="entry name" value="PROKAR_LIPOPROTEIN"/>
    <property type="match status" value="1"/>
</dbReference>
<accession>A0A1I2GNU4</accession>
<name>A0A1I2GNU4_9BACL</name>
<evidence type="ECO:0000256" key="6">
    <source>
        <dbReference type="SAM" id="SignalP"/>
    </source>
</evidence>
<evidence type="ECO:0000256" key="1">
    <source>
        <dbReference type="ARBA" id="ARBA00022475"/>
    </source>
</evidence>
<dbReference type="InterPro" id="IPR050490">
    <property type="entry name" value="Bact_solute-bd_prot1"/>
</dbReference>
<keyword evidence="1" id="KW-1003">Cell membrane</keyword>
<dbReference type="InterPro" id="IPR006059">
    <property type="entry name" value="SBP"/>
</dbReference>
<keyword evidence="3" id="KW-0472">Membrane</keyword>
<keyword evidence="2 6" id="KW-0732">Signal</keyword>
<evidence type="ECO:0000256" key="5">
    <source>
        <dbReference type="ARBA" id="ARBA00023288"/>
    </source>
</evidence>
<reference evidence="8" key="1">
    <citation type="submission" date="2016-10" db="EMBL/GenBank/DDBJ databases">
        <authorList>
            <person name="Varghese N."/>
            <person name="Submissions S."/>
        </authorList>
    </citation>
    <scope>NUCLEOTIDE SEQUENCE [LARGE SCALE GENOMIC DNA]</scope>
    <source>
        <strain evidence="8">CGMCC 1.10784</strain>
    </source>
</reference>
<evidence type="ECO:0000256" key="4">
    <source>
        <dbReference type="ARBA" id="ARBA00023139"/>
    </source>
</evidence>
<sequence>MKTRSYFSLALIAALGVTAAGCGSNDTNTQNSAASGGKTVLQYYTWTDEADYMQKVVDAFNAQSSTAEVKMNTISNNADEYNTKIMNNLTGGSKMDLYSMNGTSSLGLYSSKNQLVDLTDRIKSANLDVGAYGPSYQDIVETLTGGKYVALPYRTSEYALFYNKAIFDKEGLPYPTQMTWNEYADLAKQLTKGDGAGKQWGGYFADWLTAPLSALQKGTTILDDSLDDVVEWLDFQDRLYYKDQSHMSYKQMNGESVDWIKQFESGNVAMLVNGEWTVNMLKADIASGKTDINFDMAPLPLPEGTTDPVTVGGVSTFIGINPASKNADAAFEFVKFLAGEQGESIIAQSSVLPAYSSDKTKDAFLSATGIQGSSYFFEANTVIENQPIAQIDEINRLYNEQRDLFLFEEIDSAKAIQNYLDARKSVLNP</sequence>
<dbReference type="Pfam" id="PF01547">
    <property type="entry name" value="SBP_bac_1"/>
    <property type="match status" value="1"/>
</dbReference>
<keyword evidence="5" id="KW-0449">Lipoprotein</keyword>
<dbReference type="PANTHER" id="PTHR43649:SF33">
    <property type="entry name" value="POLYGALACTURONAN_RHAMNOGALACTURONAN-BINDING PROTEIN YTCQ"/>
    <property type="match status" value="1"/>
</dbReference>
<dbReference type="Proteomes" id="UP000198855">
    <property type="component" value="Unassembled WGS sequence"/>
</dbReference>
<dbReference type="STRING" id="1045775.SAMN05216378_5355"/>
<gene>
    <name evidence="7" type="ORF">SAMN05216378_5355</name>
</gene>
<dbReference type="RefSeq" id="WP_175533020.1">
    <property type="nucleotide sequence ID" value="NZ_FOMT01000006.1"/>
</dbReference>
<dbReference type="PANTHER" id="PTHR43649">
    <property type="entry name" value="ARABINOSE-BINDING PROTEIN-RELATED"/>
    <property type="match status" value="1"/>
</dbReference>
<proteinExistence type="predicted"/>
<evidence type="ECO:0000256" key="3">
    <source>
        <dbReference type="ARBA" id="ARBA00023136"/>
    </source>
</evidence>
<dbReference type="Gene3D" id="3.40.190.10">
    <property type="entry name" value="Periplasmic binding protein-like II"/>
    <property type="match status" value="1"/>
</dbReference>
<keyword evidence="4" id="KW-0564">Palmitate</keyword>
<evidence type="ECO:0000313" key="8">
    <source>
        <dbReference type="Proteomes" id="UP000198855"/>
    </source>
</evidence>
<protein>
    <submittedName>
        <fullName evidence="7">ABC-type glycerol-3-phosphate transport system, substrate-binding protein</fullName>
    </submittedName>
</protein>
<dbReference type="EMBL" id="FOMT01000006">
    <property type="protein sequence ID" value="SFF18680.1"/>
    <property type="molecule type" value="Genomic_DNA"/>
</dbReference>
<feature type="chain" id="PRO_5011773109" evidence="6">
    <location>
        <begin position="20"/>
        <end position="429"/>
    </location>
</feature>
<organism evidence="7 8">
    <name type="scientific">Paenibacillus catalpae</name>
    <dbReference type="NCBI Taxonomy" id="1045775"/>
    <lineage>
        <taxon>Bacteria</taxon>
        <taxon>Bacillati</taxon>
        <taxon>Bacillota</taxon>
        <taxon>Bacilli</taxon>
        <taxon>Bacillales</taxon>
        <taxon>Paenibacillaceae</taxon>
        <taxon>Paenibacillus</taxon>
    </lineage>
</organism>
<feature type="signal peptide" evidence="6">
    <location>
        <begin position="1"/>
        <end position="19"/>
    </location>
</feature>
<evidence type="ECO:0000256" key="2">
    <source>
        <dbReference type="ARBA" id="ARBA00022729"/>
    </source>
</evidence>
<dbReference type="SUPFAM" id="SSF53850">
    <property type="entry name" value="Periplasmic binding protein-like II"/>
    <property type="match status" value="1"/>
</dbReference>
<dbReference type="AlphaFoldDB" id="A0A1I2GNU4"/>
<keyword evidence="8" id="KW-1185">Reference proteome</keyword>